<dbReference type="OrthoDB" id="3375898at2"/>
<accession>A0A1A8ZGL5</accession>
<dbReference type="RefSeq" id="WP_091192778.1">
    <property type="nucleotide sequence ID" value="NZ_LT594324.1"/>
</dbReference>
<feature type="transmembrane region" description="Helical" evidence="1">
    <location>
        <begin position="26"/>
        <end position="44"/>
    </location>
</feature>
<evidence type="ECO:0000256" key="1">
    <source>
        <dbReference type="SAM" id="Phobius"/>
    </source>
</evidence>
<proteinExistence type="predicted"/>
<evidence type="ECO:0000313" key="3">
    <source>
        <dbReference type="Proteomes" id="UP000198765"/>
    </source>
</evidence>
<reference evidence="2 3" key="1">
    <citation type="submission" date="2016-06" db="EMBL/GenBank/DDBJ databases">
        <authorList>
            <person name="Kjaerup R.B."/>
            <person name="Dalgaard T.S."/>
            <person name="Juul-Madsen H.R."/>
        </authorList>
    </citation>
    <scope>NUCLEOTIDE SEQUENCE [LARGE SCALE GENOMIC DNA]</scope>
    <source>
        <strain evidence="2 3">DSM 45248</strain>
    </source>
</reference>
<dbReference type="AlphaFoldDB" id="A0A1A8ZGL5"/>
<dbReference type="Proteomes" id="UP000198765">
    <property type="component" value="Chromosome I"/>
</dbReference>
<dbReference type="PATRIC" id="fig|299146.4.peg.1704"/>
<keyword evidence="1" id="KW-0812">Transmembrane</keyword>
<name>A0A1A8ZGL5_9ACTN</name>
<keyword evidence="1" id="KW-1133">Transmembrane helix</keyword>
<feature type="transmembrane region" description="Helical" evidence="1">
    <location>
        <begin position="79"/>
        <end position="99"/>
    </location>
</feature>
<organism evidence="2 3">
    <name type="scientific">Micromonospora narathiwatensis</name>
    <dbReference type="NCBI Taxonomy" id="299146"/>
    <lineage>
        <taxon>Bacteria</taxon>
        <taxon>Bacillati</taxon>
        <taxon>Actinomycetota</taxon>
        <taxon>Actinomycetes</taxon>
        <taxon>Micromonosporales</taxon>
        <taxon>Micromonosporaceae</taxon>
        <taxon>Micromonospora</taxon>
    </lineage>
</organism>
<keyword evidence="3" id="KW-1185">Reference proteome</keyword>
<evidence type="ECO:0000313" key="2">
    <source>
        <dbReference type="EMBL" id="SBT42962.1"/>
    </source>
</evidence>
<protein>
    <submittedName>
        <fullName evidence="2">Uncharacterized protein</fullName>
    </submittedName>
</protein>
<sequence>MDLARRRGNDRSCRDAYPLNGWVDRFTLPVIVAAGLVAALVGAALDVRISIAASGVFLALILPILAHEPTSWTFDGSNLGPRHVLLGAVVGILATNVTVSRMATHRQVAL</sequence>
<gene>
    <name evidence="2" type="ORF">GA0070621_1648</name>
</gene>
<dbReference type="EMBL" id="LT594324">
    <property type="protein sequence ID" value="SBT42962.1"/>
    <property type="molecule type" value="Genomic_DNA"/>
</dbReference>
<keyword evidence="1" id="KW-0472">Membrane</keyword>
<feature type="transmembrane region" description="Helical" evidence="1">
    <location>
        <begin position="51"/>
        <end position="67"/>
    </location>
</feature>